<protein>
    <submittedName>
        <fullName evidence="1">Uncharacterized protein</fullName>
    </submittedName>
</protein>
<dbReference type="Proteomes" id="UP000708148">
    <property type="component" value="Unassembled WGS sequence"/>
</dbReference>
<evidence type="ECO:0000313" key="1">
    <source>
        <dbReference type="EMBL" id="CAD7697222.1"/>
    </source>
</evidence>
<reference evidence="1" key="1">
    <citation type="submission" date="2020-12" db="EMBL/GenBank/DDBJ databases">
        <authorList>
            <person name="Iha C."/>
        </authorList>
    </citation>
    <scope>NUCLEOTIDE SEQUENCE</scope>
</reference>
<name>A0A8S1ITA2_9CHLO</name>
<organism evidence="1 2">
    <name type="scientific">Ostreobium quekettii</name>
    <dbReference type="NCBI Taxonomy" id="121088"/>
    <lineage>
        <taxon>Eukaryota</taxon>
        <taxon>Viridiplantae</taxon>
        <taxon>Chlorophyta</taxon>
        <taxon>core chlorophytes</taxon>
        <taxon>Ulvophyceae</taxon>
        <taxon>TCBD clade</taxon>
        <taxon>Bryopsidales</taxon>
        <taxon>Ostreobineae</taxon>
        <taxon>Ostreobiaceae</taxon>
        <taxon>Ostreobium</taxon>
    </lineage>
</organism>
<sequence length="391" mass="42263">MASVFCDSPHSDQTEHRCEEPSVLAELGFDEANPLAQPQLEPMDTEPTDFELSQQAFCHVQATAGMADDRHANPLEFAERVDQAQNGDGAPEHELQRCLRTGPPQRAQGCCDFAAAATDPEVEQIGEIVQYEEVEEGSAGWDERAEYARCSADQAQILSSNVLETRGGEAHNAVREARGDAADQLGTPPPGAQLAATSQQPVAIGLLKQGLPGGEARPSRGAVDLCVWKCFLDPVAVWDALADVSRRPRGRVAKGFPMVAPAAGFFYGPTEGCLNGAGSKPGGWKSGSVKPADGGRGIVIINLRHSGYRWDRRGRAVLGSEFAPTAEAMRMQKVMRVSKSAPGGEEGWERATVRAPGWASTDVERREGVEVYYDARVCLFVFRDIFYKGFE</sequence>
<dbReference type="EMBL" id="CAJHUC010000629">
    <property type="protein sequence ID" value="CAD7697222.1"/>
    <property type="molecule type" value="Genomic_DNA"/>
</dbReference>
<comment type="caution">
    <text evidence="1">The sequence shown here is derived from an EMBL/GenBank/DDBJ whole genome shotgun (WGS) entry which is preliminary data.</text>
</comment>
<proteinExistence type="predicted"/>
<keyword evidence="2" id="KW-1185">Reference proteome</keyword>
<dbReference type="AlphaFoldDB" id="A0A8S1ITA2"/>
<evidence type="ECO:0000313" key="2">
    <source>
        <dbReference type="Proteomes" id="UP000708148"/>
    </source>
</evidence>
<accession>A0A8S1ITA2</accession>
<gene>
    <name evidence="1" type="ORF">OSTQU699_LOCUS2583</name>
</gene>